<evidence type="ECO:0008006" key="3">
    <source>
        <dbReference type="Google" id="ProtNLM"/>
    </source>
</evidence>
<keyword evidence="2" id="KW-1185">Reference proteome</keyword>
<comment type="caution">
    <text evidence="1">The sequence shown here is derived from an EMBL/GenBank/DDBJ whole genome shotgun (WGS) entry which is preliminary data.</text>
</comment>
<evidence type="ECO:0000313" key="1">
    <source>
        <dbReference type="EMBL" id="GIP52864.1"/>
    </source>
</evidence>
<proteinExistence type="predicted"/>
<evidence type="ECO:0000313" key="2">
    <source>
        <dbReference type="Proteomes" id="UP000679992"/>
    </source>
</evidence>
<dbReference type="EMBL" id="BOSL01000005">
    <property type="protein sequence ID" value="GIP52864.1"/>
    <property type="molecule type" value="Genomic_DNA"/>
</dbReference>
<protein>
    <recommendedName>
        <fullName evidence="3">Transposase</fullName>
    </recommendedName>
</protein>
<name>A0ABQ4MA46_9BACL</name>
<gene>
    <name evidence="1" type="ORF">J42TS3_18990</name>
</gene>
<dbReference type="Proteomes" id="UP000679992">
    <property type="component" value="Unassembled WGS sequence"/>
</dbReference>
<reference evidence="1 2" key="1">
    <citation type="submission" date="2021-03" db="EMBL/GenBank/DDBJ databases">
        <title>Antimicrobial resistance genes in bacteria isolated from Japanese honey, and their potential for conferring macrolide and lincosamide resistance in the American foulbrood pathogen Paenibacillus larvae.</title>
        <authorList>
            <person name="Okamoto M."/>
            <person name="Kumagai M."/>
            <person name="Kanamori H."/>
            <person name="Takamatsu D."/>
        </authorList>
    </citation>
    <scope>NUCLEOTIDE SEQUENCE [LARGE SCALE GENOMIC DNA]</scope>
    <source>
        <strain evidence="1 2">J42TS3</strain>
    </source>
</reference>
<organism evidence="1 2">
    <name type="scientific">Paenibacillus vini</name>
    <dbReference type="NCBI Taxonomy" id="1476024"/>
    <lineage>
        <taxon>Bacteria</taxon>
        <taxon>Bacillati</taxon>
        <taxon>Bacillota</taxon>
        <taxon>Bacilli</taxon>
        <taxon>Bacillales</taxon>
        <taxon>Paenibacillaceae</taxon>
        <taxon>Paenibacillus</taxon>
    </lineage>
</organism>
<accession>A0ABQ4MA46</accession>
<dbReference type="RefSeq" id="WP_213654574.1">
    <property type="nucleotide sequence ID" value="NZ_BOSL01000005.1"/>
</dbReference>
<sequence>MSEILYTDDVSIDLQRYIEVLYTSEELIDLFREKRFDGSHDNMISDIVILAMYMNMRKLVLEMYNSFEYVSNSTLNVVY</sequence>